<dbReference type="InterPro" id="IPR004252">
    <property type="entry name" value="Probable_transposase_24"/>
</dbReference>
<feature type="region of interest" description="Disordered" evidence="2">
    <location>
        <begin position="293"/>
        <end position="320"/>
    </location>
</feature>
<evidence type="ECO:0000313" key="3">
    <source>
        <dbReference type="EMBL" id="RYR68960.1"/>
    </source>
</evidence>
<feature type="compositionally biased region" description="Polar residues" evidence="2">
    <location>
        <begin position="295"/>
        <end position="310"/>
    </location>
</feature>
<protein>
    <submittedName>
        <fullName evidence="3">Uncharacterized protein</fullName>
    </submittedName>
</protein>
<evidence type="ECO:0000313" key="4">
    <source>
        <dbReference type="Proteomes" id="UP000289738"/>
    </source>
</evidence>
<organism evidence="3 4">
    <name type="scientific">Arachis hypogaea</name>
    <name type="common">Peanut</name>
    <dbReference type="NCBI Taxonomy" id="3818"/>
    <lineage>
        <taxon>Eukaryota</taxon>
        <taxon>Viridiplantae</taxon>
        <taxon>Streptophyta</taxon>
        <taxon>Embryophyta</taxon>
        <taxon>Tracheophyta</taxon>
        <taxon>Spermatophyta</taxon>
        <taxon>Magnoliopsida</taxon>
        <taxon>eudicotyledons</taxon>
        <taxon>Gunneridae</taxon>
        <taxon>Pentapetalae</taxon>
        <taxon>rosids</taxon>
        <taxon>fabids</taxon>
        <taxon>Fabales</taxon>
        <taxon>Fabaceae</taxon>
        <taxon>Papilionoideae</taxon>
        <taxon>50 kb inversion clade</taxon>
        <taxon>dalbergioids sensu lato</taxon>
        <taxon>Dalbergieae</taxon>
        <taxon>Pterocarpus clade</taxon>
        <taxon>Arachis</taxon>
    </lineage>
</organism>
<name>A0A445E0N2_ARAHY</name>
<evidence type="ECO:0000256" key="2">
    <source>
        <dbReference type="SAM" id="MobiDB-lite"/>
    </source>
</evidence>
<dbReference type="EMBL" id="SDMP01000003">
    <property type="protein sequence ID" value="RYR68960.1"/>
    <property type="molecule type" value="Genomic_DNA"/>
</dbReference>
<proteinExistence type="predicted"/>
<keyword evidence="4" id="KW-1185">Reference proteome</keyword>
<sequence>MPKKLRYTISNVARIVAGPNSQTHVNPQMDGTHDTGADTSIAQRRARAPPPPRSGHGARQSRVNAVPFRPPRNETRLDSLGDIGDARAPTNRKHPPDSHEGVDDHSEDADYDPEADEIESFDDHLDNIKIAFEVCSLLLENGVISSMEMTVKEALTLLPGKKIVLHHNRELQQVGQAAGLLSGFLETLGSDFQQLPICAKSWKTMSKASKEHAYDQVKVYDEELTFEENIRRKPARIEANHWKKFLKYRLDDDTKEKCRINAVNRSKQQYTHTGGSKTMARKRHKEEAIELIESQDPSSKEFSQNDSLTQVLGKDHPGRVHGLGIGTCSSRCFRNIPEQSDYGVQIEEYQMEILKLKAEAAELKAEAAELKTAAAEKKAKRQRMKTEAAEGKAKIQTMETEAAEGKAKIQTMGNLLTYVIQQQGGNLPPEIAADLDSLRGAPTSSHSR</sequence>
<dbReference type="PANTHER" id="PTHR33144:SF45">
    <property type="entry name" value="TRANSPOSASE TNP1_EN_SPM-LIKE DOMAIN-CONTAINING PROTEIN"/>
    <property type="match status" value="1"/>
</dbReference>
<reference evidence="3 4" key="1">
    <citation type="submission" date="2019-01" db="EMBL/GenBank/DDBJ databases">
        <title>Sequencing of cultivated peanut Arachis hypogaea provides insights into genome evolution and oil improvement.</title>
        <authorList>
            <person name="Chen X."/>
        </authorList>
    </citation>
    <scope>NUCLEOTIDE SEQUENCE [LARGE SCALE GENOMIC DNA]</scope>
    <source>
        <strain evidence="4">cv. Fuhuasheng</strain>
        <tissue evidence="3">Leaves</tissue>
    </source>
</reference>
<gene>
    <name evidence="3" type="ORF">Ahy_A03g015475</name>
</gene>
<dbReference type="Proteomes" id="UP000289738">
    <property type="component" value="Chromosome A03"/>
</dbReference>
<accession>A0A445E0N2</accession>
<feature type="compositionally biased region" description="Basic and acidic residues" evidence="2">
    <location>
        <begin position="94"/>
        <end position="104"/>
    </location>
</feature>
<dbReference type="AlphaFoldDB" id="A0A445E0N2"/>
<feature type="coiled-coil region" evidence="1">
    <location>
        <begin position="346"/>
        <end position="401"/>
    </location>
</feature>
<dbReference type="PANTHER" id="PTHR33144">
    <property type="entry name" value="OS10G0409366 PROTEIN-RELATED"/>
    <property type="match status" value="1"/>
</dbReference>
<evidence type="ECO:0000256" key="1">
    <source>
        <dbReference type="SAM" id="Coils"/>
    </source>
</evidence>
<comment type="caution">
    <text evidence="3">The sequence shown here is derived from an EMBL/GenBank/DDBJ whole genome shotgun (WGS) entry which is preliminary data.</text>
</comment>
<feature type="region of interest" description="Disordered" evidence="2">
    <location>
        <begin position="429"/>
        <end position="448"/>
    </location>
</feature>
<feature type="region of interest" description="Disordered" evidence="2">
    <location>
        <begin position="18"/>
        <end position="111"/>
    </location>
</feature>
<dbReference type="Pfam" id="PF03004">
    <property type="entry name" value="Transposase_24"/>
    <property type="match status" value="1"/>
</dbReference>
<keyword evidence="1" id="KW-0175">Coiled coil</keyword>